<name>A0ABV6ZHX3_9HYPH</name>
<keyword evidence="2" id="KW-0456">Lyase</keyword>
<accession>A0ABV6ZHX3</accession>
<evidence type="ECO:0000313" key="4">
    <source>
        <dbReference type="Proteomes" id="UP001595190"/>
    </source>
</evidence>
<dbReference type="PANTHER" id="PTHR12192:SF2">
    <property type="entry name" value="GLUTATHIONE-SPECIFIC GAMMA-GLUTAMYLCYCLOTRANSFERASE 2"/>
    <property type="match status" value="1"/>
</dbReference>
<dbReference type="Gene3D" id="3.10.490.10">
    <property type="entry name" value="Gamma-glutamyl cyclotransferase-like"/>
    <property type="match status" value="1"/>
</dbReference>
<dbReference type="InterPro" id="IPR013024">
    <property type="entry name" value="GGCT-like"/>
</dbReference>
<sequence length="180" mass="20319">MNQPVLPAPEANWVFGYGSLMWNPGFAFEERQNALIRGLHRALCIWSHVHRGTPEKPGLVLGLDRGGSCRGVAFRVASEHWDATVDYLRRREQATSVYIEILHEARLEDGRHVRALAYRADRAHRQYCGKLPDRQLLEVVRGGVGLSGANPDYVLATHDHLDELGIPDRTLAWLSHQLRG</sequence>
<evidence type="ECO:0000256" key="1">
    <source>
        <dbReference type="ARBA" id="ARBA00012344"/>
    </source>
</evidence>
<gene>
    <name evidence="3" type="ORF">ACETRX_19345</name>
</gene>
<comment type="caution">
    <text evidence="3">The sequence shown here is derived from an EMBL/GenBank/DDBJ whole genome shotgun (WGS) entry which is preliminary data.</text>
</comment>
<evidence type="ECO:0000256" key="2">
    <source>
        <dbReference type="ARBA" id="ARBA00023239"/>
    </source>
</evidence>
<dbReference type="InterPro" id="IPR006840">
    <property type="entry name" value="ChaC"/>
</dbReference>
<reference evidence="3 4" key="1">
    <citation type="submission" date="2024-09" db="EMBL/GenBank/DDBJ databases">
        <title>Description of Labrys sedimenti sp. nov., isolated from a diclofenac-degrading enrichment culture, and genome-based reclassification of Labrys portucalensis as a later heterotypic synonym of Labrys neptuniae.</title>
        <authorList>
            <person name="Tancsics A."/>
            <person name="Csepanyi A."/>
        </authorList>
    </citation>
    <scope>NUCLEOTIDE SEQUENCE [LARGE SCALE GENOMIC DNA]</scope>
    <source>
        <strain evidence="3 4">LMG 23412</strain>
    </source>
</reference>
<dbReference type="EMBL" id="JBHGPK010000008">
    <property type="protein sequence ID" value="MFC2251797.1"/>
    <property type="molecule type" value="Genomic_DNA"/>
</dbReference>
<protein>
    <recommendedName>
        <fullName evidence="1">glutathione-specific gamma-glutamylcyclotransferase</fullName>
        <ecNumber evidence="1">4.3.2.7</ecNumber>
    </recommendedName>
</protein>
<organism evidence="3 4">
    <name type="scientific">Labrys neptuniae</name>
    <dbReference type="NCBI Taxonomy" id="376174"/>
    <lineage>
        <taxon>Bacteria</taxon>
        <taxon>Pseudomonadati</taxon>
        <taxon>Pseudomonadota</taxon>
        <taxon>Alphaproteobacteria</taxon>
        <taxon>Hyphomicrobiales</taxon>
        <taxon>Xanthobacteraceae</taxon>
        <taxon>Labrys</taxon>
    </lineage>
</organism>
<proteinExistence type="predicted"/>
<dbReference type="PANTHER" id="PTHR12192">
    <property type="entry name" value="CATION TRANSPORT PROTEIN CHAC-RELATED"/>
    <property type="match status" value="1"/>
</dbReference>
<dbReference type="InterPro" id="IPR036568">
    <property type="entry name" value="GGCT-like_sf"/>
</dbReference>
<dbReference type="Proteomes" id="UP001595190">
    <property type="component" value="Unassembled WGS sequence"/>
</dbReference>
<dbReference type="Pfam" id="PF04752">
    <property type="entry name" value="ChaC"/>
    <property type="match status" value="1"/>
</dbReference>
<dbReference type="EC" id="4.3.2.7" evidence="1"/>
<dbReference type="SUPFAM" id="SSF110857">
    <property type="entry name" value="Gamma-glutamyl cyclotransferase-like"/>
    <property type="match status" value="1"/>
</dbReference>
<dbReference type="CDD" id="cd06661">
    <property type="entry name" value="GGCT_like"/>
    <property type="match status" value="1"/>
</dbReference>
<dbReference type="RefSeq" id="WP_394312327.1">
    <property type="nucleotide sequence ID" value="NZ_JBHGPK010000008.1"/>
</dbReference>
<evidence type="ECO:0000313" key="3">
    <source>
        <dbReference type="EMBL" id="MFC2251797.1"/>
    </source>
</evidence>